<dbReference type="PANTHER" id="PTHR45527">
    <property type="entry name" value="NONRIBOSOMAL PEPTIDE SYNTHETASE"/>
    <property type="match status" value="1"/>
</dbReference>
<protein>
    <submittedName>
        <fullName evidence="4">Amino acid adenylation domain-containing protein</fullName>
    </submittedName>
</protein>
<dbReference type="InterPro" id="IPR009081">
    <property type="entry name" value="PP-bd_ACP"/>
</dbReference>
<dbReference type="SUPFAM" id="SSF56801">
    <property type="entry name" value="Acetyl-CoA synthetase-like"/>
    <property type="match status" value="1"/>
</dbReference>
<keyword evidence="1" id="KW-0596">Phosphopantetheine</keyword>
<dbReference type="Gene3D" id="3.40.50.980">
    <property type="match status" value="2"/>
</dbReference>
<dbReference type="InterPro" id="IPR012338">
    <property type="entry name" value="Beta-lactam/transpept-like"/>
</dbReference>
<feature type="domain" description="Carrier" evidence="3">
    <location>
        <begin position="510"/>
        <end position="584"/>
    </location>
</feature>
<gene>
    <name evidence="4" type="ORF">ACFFIA_11895</name>
</gene>
<dbReference type="Gene3D" id="2.30.38.10">
    <property type="entry name" value="Luciferase, Domain 3"/>
    <property type="match status" value="1"/>
</dbReference>
<dbReference type="Gene3D" id="3.40.710.10">
    <property type="entry name" value="DD-peptidase/beta-lactamase superfamily"/>
    <property type="match status" value="1"/>
</dbReference>
<dbReference type="InterPro" id="IPR045851">
    <property type="entry name" value="AMP-bd_C_sf"/>
</dbReference>
<dbReference type="PROSITE" id="PS00012">
    <property type="entry name" value="PHOSPHOPANTETHEINE"/>
    <property type="match status" value="1"/>
</dbReference>
<dbReference type="Pfam" id="PF00144">
    <property type="entry name" value="Beta-lactamase"/>
    <property type="match status" value="1"/>
</dbReference>
<keyword evidence="5" id="KW-1185">Reference proteome</keyword>
<dbReference type="EMBL" id="JBHLUH010000013">
    <property type="protein sequence ID" value="MFC0528363.1"/>
    <property type="molecule type" value="Genomic_DNA"/>
</dbReference>
<keyword evidence="2" id="KW-0597">Phosphoprotein</keyword>
<proteinExistence type="predicted"/>
<dbReference type="Proteomes" id="UP001589867">
    <property type="component" value="Unassembled WGS sequence"/>
</dbReference>
<evidence type="ECO:0000256" key="2">
    <source>
        <dbReference type="ARBA" id="ARBA00022553"/>
    </source>
</evidence>
<dbReference type="InterPro" id="IPR036736">
    <property type="entry name" value="ACP-like_sf"/>
</dbReference>
<dbReference type="Gene3D" id="3.30.300.30">
    <property type="match status" value="1"/>
</dbReference>
<dbReference type="Pfam" id="PF00501">
    <property type="entry name" value="AMP-binding"/>
    <property type="match status" value="1"/>
</dbReference>
<dbReference type="InterPro" id="IPR001466">
    <property type="entry name" value="Beta-lactam-related"/>
</dbReference>
<dbReference type="Pfam" id="PF13193">
    <property type="entry name" value="AMP-binding_C"/>
    <property type="match status" value="1"/>
</dbReference>
<dbReference type="PANTHER" id="PTHR45527:SF1">
    <property type="entry name" value="FATTY ACID SYNTHASE"/>
    <property type="match status" value="1"/>
</dbReference>
<dbReference type="InterPro" id="IPR010071">
    <property type="entry name" value="AA_adenyl_dom"/>
</dbReference>
<dbReference type="CDD" id="cd05930">
    <property type="entry name" value="A_NRPS"/>
    <property type="match status" value="1"/>
</dbReference>
<comment type="caution">
    <text evidence="4">The sequence shown here is derived from an EMBL/GenBank/DDBJ whole genome shotgun (WGS) entry which is preliminary data.</text>
</comment>
<dbReference type="InterPro" id="IPR000873">
    <property type="entry name" value="AMP-dep_synth/lig_dom"/>
</dbReference>
<dbReference type="InterPro" id="IPR025110">
    <property type="entry name" value="AMP-bd_C"/>
</dbReference>
<organism evidence="4 5">
    <name type="scientific">Phytohabitans kaempferiae</name>
    <dbReference type="NCBI Taxonomy" id="1620943"/>
    <lineage>
        <taxon>Bacteria</taxon>
        <taxon>Bacillati</taxon>
        <taxon>Actinomycetota</taxon>
        <taxon>Actinomycetes</taxon>
        <taxon>Micromonosporales</taxon>
        <taxon>Micromonosporaceae</taxon>
    </lineage>
</organism>
<evidence type="ECO:0000256" key="1">
    <source>
        <dbReference type="ARBA" id="ARBA00022450"/>
    </source>
</evidence>
<dbReference type="NCBIfam" id="TIGR01733">
    <property type="entry name" value="AA-adenyl-dom"/>
    <property type="match status" value="1"/>
</dbReference>
<evidence type="ECO:0000313" key="4">
    <source>
        <dbReference type="EMBL" id="MFC0528363.1"/>
    </source>
</evidence>
<reference evidence="4 5" key="1">
    <citation type="submission" date="2024-09" db="EMBL/GenBank/DDBJ databases">
        <authorList>
            <person name="Sun Q."/>
            <person name="Mori K."/>
        </authorList>
    </citation>
    <scope>NUCLEOTIDE SEQUENCE [LARGE SCALE GENOMIC DNA]</scope>
    <source>
        <strain evidence="4 5">TBRC 3947</strain>
    </source>
</reference>
<accession>A0ABV6M1K8</accession>
<dbReference type="SUPFAM" id="SSF47336">
    <property type="entry name" value="ACP-like"/>
    <property type="match status" value="1"/>
</dbReference>
<dbReference type="RefSeq" id="WP_377249815.1">
    <property type="nucleotide sequence ID" value="NZ_JBHLUH010000013.1"/>
</dbReference>
<dbReference type="Pfam" id="PF00550">
    <property type="entry name" value="PP-binding"/>
    <property type="match status" value="1"/>
</dbReference>
<evidence type="ECO:0000259" key="3">
    <source>
        <dbReference type="PROSITE" id="PS50075"/>
    </source>
</evidence>
<sequence length="929" mass="97875">MAERRCVHEVFGAVAAAQPDAIAIETGGVRVSYGELDARANQLAHHLRAAGVGPESTVGVLASRGPDTLAILLGVWRSGGAYLPLDPELPAERLGYVLATAGARTVVSETALAGRLSDVYDGGCVLTDRERAEIAARPVTAPAVAGDQGALAYTLFTSGSTGRPKGVQVSHRSLLNLLFSMRVRFRATPAHAWLAATSLSFDISLAELCLPLVSGGRIVLASDAEAGDGAAMLRLVDGHGVTHVQATPAGWKLLIEAGFDRRPVVAVTTGEACPPNLARDLRARVDTLVDLYGPTETTIWSTGWDVEGDIATVPIGRPIHNTRVYVLDGNLQPVAVGVVGELFIAGDGVARGYVGRPDLTAERFLPEAYGPNPGGRMYRTGDLVRFRPDGELEYLGRADHQVKIRGYRIELGEIEEQLLRQPDVRDAVVVAREDGSGEKWLAAYVVGHEGKQVEQGRLRDFLAEALPPYMVPAAFVVLDALPLNAAGKVDRRALPAPERSALVADREYVPPRTSTEKAMVDVCVRVLGVAQVGVRDRLADLGADSMRIVHVLAAAREAGLPLTLRMLLDNETIEELAVACGDAPAPVSTAVRVPAQRRGSSFDLARAVSVAMELHAVPGAAVALIEDGEVTGVQNYGSRSAVAPLPVTMRTPFQAGSISKHVTALMVLRLVDEGTLGLDRDVNDYLARPLAVPAGSGWTATPRHCLANLSGIAETPATWYLPTAPVPPLADLLDGLGLAHPPGTEFRKSGGQWAVLQQLLTDVTGEPYADLARRLVFAPLGMRDSGFELPPAYAAGHDERGRPLDGGYRLRTAVAGSGLWSTAGDLAQLAVEVRRAQRGESTLLSAPAARVMLTEAHPGSFYGLGTVVDYTRADPEVGHNGETPGYRAMTAIRLGSGAGCVVLTNAESGKEVHKVVAAALGGVAAAPAV</sequence>
<dbReference type="Gene3D" id="1.10.1200.10">
    <property type="entry name" value="ACP-like"/>
    <property type="match status" value="1"/>
</dbReference>
<dbReference type="PROSITE" id="PS50075">
    <property type="entry name" value="CARRIER"/>
    <property type="match status" value="1"/>
</dbReference>
<dbReference type="InterPro" id="IPR006162">
    <property type="entry name" value="Ppantetheine_attach_site"/>
</dbReference>
<name>A0ABV6M1K8_9ACTN</name>
<evidence type="ECO:0000313" key="5">
    <source>
        <dbReference type="Proteomes" id="UP001589867"/>
    </source>
</evidence>
<dbReference type="SUPFAM" id="SSF56601">
    <property type="entry name" value="beta-lactamase/transpeptidase-like"/>
    <property type="match status" value="1"/>
</dbReference>